<dbReference type="EMBL" id="DRIG01000024">
    <property type="protein sequence ID" value="HEC77917.1"/>
    <property type="molecule type" value="Genomic_DNA"/>
</dbReference>
<dbReference type="Proteomes" id="UP000885826">
    <property type="component" value="Unassembled WGS sequence"/>
</dbReference>
<sequence length="113" mass="13317">MKILTTPTPKQTIIENYNKFFKTMIKAVVDIRKGIMAINGELHADLEYLLLDNSSQQEDLWGINLFLSKEKKDWIEYTALINIRPSMDNRSMEVEDPQIREKIKDIVYRLITE</sequence>
<evidence type="ECO:0000313" key="1">
    <source>
        <dbReference type="EMBL" id="HEC77917.1"/>
    </source>
</evidence>
<protein>
    <submittedName>
        <fullName evidence="1">Uncharacterized protein</fullName>
    </submittedName>
</protein>
<reference evidence="1" key="1">
    <citation type="journal article" date="2020" name="mSystems">
        <title>Genome- and Community-Level Interaction Insights into Carbon Utilization and Element Cycling Functions of Hydrothermarchaeota in Hydrothermal Sediment.</title>
        <authorList>
            <person name="Zhou Z."/>
            <person name="Liu Y."/>
            <person name="Xu W."/>
            <person name="Pan J."/>
            <person name="Luo Z.H."/>
            <person name="Li M."/>
        </authorList>
    </citation>
    <scope>NUCLEOTIDE SEQUENCE</scope>
    <source>
        <strain evidence="1">HyVt-388</strain>
    </source>
</reference>
<proteinExistence type="predicted"/>
<organism evidence="1 2">
    <name type="scientific">candidate division WOR-3 bacterium</name>
    <dbReference type="NCBI Taxonomy" id="2052148"/>
    <lineage>
        <taxon>Bacteria</taxon>
        <taxon>Bacteria division WOR-3</taxon>
    </lineage>
</organism>
<name>A0A9C9ELS9_UNCW3</name>
<dbReference type="Pfam" id="PF18924">
    <property type="entry name" value="DUF5674"/>
    <property type="match status" value="1"/>
</dbReference>
<evidence type="ECO:0000313" key="2">
    <source>
        <dbReference type="Proteomes" id="UP000885826"/>
    </source>
</evidence>
<comment type="caution">
    <text evidence="1">The sequence shown here is derived from an EMBL/GenBank/DDBJ whole genome shotgun (WGS) entry which is preliminary data.</text>
</comment>
<dbReference type="AlphaFoldDB" id="A0A9C9ELS9"/>
<gene>
    <name evidence="1" type="ORF">ENI34_02090</name>
</gene>
<accession>A0A9C9ELS9</accession>
<dbReference type="InterPro" id="IPR043731">
    <property type="entry name" value="DUF5674"/>
</dbReference>